<name>A0A386KDH9_9CAUD</name>
<dbReference type="Pfam" id="PF11041">
    <property type="entry name" value="Phage_Wedge1"/>
    <property type="match status" value="1"/>
</dbReference>
<evidence type="ECO:0000313" key="2">
    <source>
        <dbReference type="Proteomes" id="UP000269940"/>
    </source>
</evidence>
<organism evidence="1 2">
    <name type="scientific">Acinetobacter phage vB_AbaM_B09_Aci05</name>
    <dbReference type="NCBI Taxonomy" id="2315458"/>
    <lineage>
        <taxon>Viruses</taxon>
        <taxon>Duplodnaviria</taxon>
        <taxon>Heunggongvirae</taxon>
        <taxon>Uroviricota</taxon>
        <taxon>Caudoviricetes</taxon>
        <taxon>Saclayvirus</taxon>
        <taxon>Saclayvirus Aci05</taxon>
    </lineage>
</organism>
<dbReference type="Proteomes" id="UP000269940">
    <property type="component" value="Segment"/>
</dbReference>
<dbReference type="InterPro" id="IPR021283">
    <property type="entry name" value="Phage_Wedge1"/>
</dbReference>
<keyword evidence="2" id="KW-1185">Reference proteome</keyword>
<sequence>MDKIDYASLAKSRYTSQFEQDKVYDAIIQTIIEYKLKTQDLYINFAETILDIEKSTGKNLDLIGSIVGQPRILVDFSIDKYFGFLGNPRAEPYDVGLWYSTFSTKGSDSRVLTDEEYRRIIKARIIRNNTNCNREDFIKILDLILGIDSSITYSNILPNSDFKVFSTNNCTVEHIEDKDVSDHSITKITSTLTGITPDVFLIDTDVKKLRLVSGKQYTLSVKAASSTGTLVSSAVWNGLDKAQNIFSNLPVSEDRKSPTKINVSFVASDDLIDGSLVVGSEKGLAGDWIEISELMVREGDLPYPDEWTPAKEDSAYYSLDVKSHGNINLDVYNYKGDLGVHFLSNYEKTGDLIPKPLGYKLSVMIH</sequence>
<proteinExistence type="predicted"/>
<protein>
    <submittedName>
        <fullName evidence="1">Uncharacterized protein</fullName>
    </submittedName>
</protein>
<reference evidence="1 2" key="1">
    <citation type="submission" date="2018-08" db="EMBL/GenBank/DDBJ databases">
        <title>Complete genome sequence of five Acinetobacter baumannii phages from Abidjan, Cote d'Ivoire.</title>
        <authorList>
            <person name="Essoh C."/>
            <person name="Vernadet J.-P."/>
            <person name="Vergnaud G."/>
            <person name="Resch G."/>
            <person name="Pourcel C."/>
        </authorList>
    </citation>
    <scope>NUCLEOTIDE SEQUENCE [LARGE SCALE GENOMIC DNA]</scope>
</reference>
<evidence type="ECO:0000313" key="1">
    <source>
        <dbReference type="EMBL" id="AYD82326.1"/>
    </source>
</evidence>
<dbReference type="EMBL" id="MH746814">
    <property type="protein sequence ID" value="AYD82326.1"/>
    <property type="molecule type" value="Genomic_DNA"/>
</dbReference>
<gene>
    <name evidence="1" type="ORF">Aci05_050</name>
</gene>
<accession>A0A386KDH9</accession>